<evidence type="ECO:0000259" key="8">
    <source>
        <dbReference type="Pfam" id="PF05193"/>
    </source>
</evidence>
<dbReference type="Gene3D" id="3.30.830.10">
    <property type="entry name" value="Metalloenzyme, LuxS/M16 peptidase-like"/>
    <property type="match status" value="4"/>
</dbReference>
<comment type="caution">
    <text evidence="11">The sequence shown here is derived from an EMBL/GenBank/DDBJ whole genome shotgun (WGS) entry which is preliminary data.</text>
</comment>
<feature type="domain" description="Peptidase M16 C-terminal" evidence="8">
    <location>
        <begin position="214"/>
        <end position="394"/>
    </location>
</feature>
<evidence type="ECO:0000259" key="10">
    <source>
        <dbReference type="Pfam" id="PF22456"/>
    </source>
</evidence>
<evidence type="ECO:0000256" key="3">
    <source>
        <dbReference type="ARBA" id="ARBA00022723"/>
    </source>
</evidence>
<protein>
    <recommendedName>
        <fullName evidence="13">Insulysin</fullName>
    </recommendedName>
</protein>
<name>A0ABP0AZ27_9PEZI</name>
<evidence type="ECO:0000259" key="7">
    <source>
        <dbReference type="Pfam" id="PF00675"/>
    </source>
</evidence>
<evidence type="ECO:0000256" key="6">
    <source>
        <dbReference type="ARBA" id="ARBA00023049"/>
    </source>
</evidence>
<evidence type="ECO:0000259" key="9">
    <source>
        <dbReference type="Pfam" id="PF16187"/>
    </source>
</evidence>
<keyword evidence="6" id="KW-0482">Metalloprotease</keyword>
<evidence type="ECO:0000256" key="4">
    <source>
        <dbReference type="ARBA" id="ARBA00022801"/>
    </source>
</evidence>
<dbReference type="Pfam" id="PF22456">
    <property type="entry name" value="PqqF-like_C_4"/>
    <property type="match status" value="1"/>
</dbReference>
<reference evidence="11 12" key="1">
    <citation type="submission" date="2024-01" db="EMBL/GenBank/DDBJ databases">
        <authorList>
            <person name="Allen C."/>
            <person name="Tagirdzhanova G."/>
        </authorList>
    </citation>
    <scope>NUCLEOTIDE SEQUENCE [LARGE SCALE GENOMIC DNA]</scope>
</reference>
<proteinExistence type="inferred from homology"/>
<dbReference type="Pfam" id="PF16187">
    <property type="entry name" value="Peptidase_M16_M"/>
    <property type="match status" value="1"/>
</dbReference>
<dbReference type="EMBL" id="CAWUHC010000008">
    <property type="protein sequence ID" value="CAK7212369.1"/>
    <property type="molecule type" value="Genomic_DNA"/>
</dbReference>
<keyword evidence="3" id="KW-0479">Metal-binding</keyword>
<dbReference type="PANTHER" id="PTHR43690">
    <property type="entry name" value="NARDILYSIN"/>
    <property type="match status" value="1"/>
</dbReference>
<accession>A0ABP0AZ27</accession>
<dbReference type="SUPFAM" id="SSF63411">
    <property type="entry name" value="LuxS/MPP-like metallohydrolase"/>
    <property type="match status" value="4"/>
</dbReference>
<keyword evidence="12" id="KW-1185">Reference proteome</keyword>
<organism evidence="11 12">
    <name type="scientific">Sporothrix bragantina</name>
    <dbReference type="NCBI Taxonomy" id="671064"/>
    <lineage>
        <taxon>Eukaryota</taxon>
        <taxon>Fungi</taxon>
        <taxon>Dikarya</taxon>
        <taxon>Ascomycota</taxon>
        <taxon>Pezizomycotina</taxon>
        <taxon>Sordariomycetes</taxon>
        <taxon>Sordariomycetidae</taxon>
        <taxon>Ophiostomatales</taxon>
        <taxon>Ophiostomataceae</taxon>
        <taxon>Sporothrix</taxon>
    </lineage>
</organism>
<dbReference type="Proteomes" id="UP001642406">
    <property type="component" value="Unassembled WGS sequence"/>
</dbReference>
<gene>
    <name evidence="11" type="ORF">SBRCBS47491_001440</name>
</gene>
<keyword evidence="5" id="KW-0862">Zinc</keyword>
<dbReference type="InterPro" id="IPR011249">
    <property type="entry name" value="Metalloenz_LuxS/M16"/>
</dbReference>
<dbReference type="PANTHER" id="PTHR43690:SF18">
    <property type="entry name" value="INSULIN-DEGRADING ENZYME-RELATED"/>
    <property type="match status" value="1"/>
</dbReference>
<evidence type="ECO:0000313" key="11">
    <source>
        <dbReference type="EMBL" id="CAK7212369.1"/>
    </source>
</evidence>
<sequence length="1095" mass="124878">MPHTTNRAAPSAAAVKLVTEDLAKPSLDNRSYRVIELENGLEALLVHDAETDKASASLDVGVGNFSDDTEMPGTAHAVEHLLFMGTKKFPEENNYNQYLSSNSGSSNAYTSSTSTNYFFDVSAKPHVDETVSPLYGALDRFAQFFIEPLFLENTVDRELRAVDSENKKNLQNDQWRIHQLEKSLSNPKHPFCHFSTGNLDVLKIEPEARGINVRQKFMEFHDKYYSANQMKLVVLGREPLDTLQEWTSELFSAIPNKHLSPNVWPDEVPYSPEYLGLQTFVKPVMDSRDLTLRFPCPEETLLFDSQPSRYVSHLIGHEGPGSIMSYIKTKGWANGLGAGMYPICAGTPGIFEVTIRLTEEGLKDYQEIIKVFFQYVSLLRENPPQEWIFEEMKEMADVDFKFKQQTPASRFTSKTSALMQRPLPRERLLAGMNCLYKFEPDLIKRAIECLRPDNLRVTVTSRTTPGDWDKKEKWYGTEYKEEKISTKLMSVIEEAYSVSKSDRIPNLFLPHKNLFVPTKLEVEKKEVKEPAPSPRIIRNDAVARTWFKKDDTFWVPKGTLTVSLKNPIIFSVAENYIKTNLFTELVRDALEEYSYDADLAGLLYNVSLEQRALVIEVSGYNDKLPVLLEQVLITMRDLDIKDDRFAIIKERASRALRNYAFQQPYHLLSNYVSWITSPYAYTVEELAQELPGITSDSMRRFSKELLGQLHMEVHVHGNLYKEDALKLTDMIESTLRPRALPRAQWPIWREIVLPQGSNYVFEKKLEDKENVNHALEYVLHIGDRGDRPTRARTLLLDQLTQEKAWDQLRTKEQLGYVVFSGVRSGTNNMGFRFLVQSEKVPQYLEDRVDSFLTEYAETLENMSDADFEGHKRSLIAKRLEKSKNLYQETSKHWVQINNEFYDFEYAKRDAEEITLLTKADMIEFFNFYVHPKSKTRAKLAVHLVAQATSDVTTKQISDLVKALGLNGDEAATQAATDLQARLSAAHHDEAKEAESLKDYLKNTLSVAEDKLEAAVEAWKQLSKYHKAVNGAPEKADIDKSAATAEAATNGPKKSINGTTPVQIKNIREFRMNVALTSGPRAITDISEFLDVDAKL</sequence>
<feature type="domain" description="Peptidase M16 N-terminal" evidence="7">
    <location>
        <begin position="44"/>
        <end position="188"/>
    </location>
</feature>
<dbReference type="InterPro" id="IPR007863">
    <property type="entry name" value="Peptidase_M16_C"/>
</dbReference>
<comment type="similarity">
    <text evidence="1">Belongs to the peptidase M16 family.</text>
</comment>
<evidence type="ECO:0000256" key="2">
    <source>
        <dbReference type="ARBA" id="ARBA00022670"/>
    </source>
</evidence>
<dbReference type="InterPro" id="IPR050626">
    <property type="entry name" value="Peptidase_M16"/>
</dbReference>
<feature type="domain" description="Peptidase M16 middle/third" evidence="9">
    <location>
        <begin position="400"/>
        <end position="689"/>
    </location>
</feature>
<evidence type="ECO:0000313" key="12">
    <source>
        <dbReference type="Proteomes" id="UP001642406"/>
    </source>
</evidence>
<dbReference type="InterPro" id="IPR011765">
    <property type="entry name" value="Pept_M16_N"/>
</dbReference>
<dbReference type="InterPro" id="IPR032632">
    <property type="entry name" value="Peptidase_M16_M"/>
</dbReference>
<evidence type="ECO:0008006" key="13">
    <source>
        <dbReference type="Google" id="ProtNLM"/>
    </source>
</evidence>
<evidence type="ECO:0000256" key="5">
    <source>
        <dbReference type="ARBA" id="ARBA00022833"/>
    </source>
</evidence>
<dbReference type="InterPro" id="IPR054734">
    <property type="entry name" value="PqqF-like_C_4"/>
</dbReference>
<dbReference type="Pfam" id="PF00675">
    <property type="entry name" value="Peptidase_M16"/>
    <property type="match status" value="1"/>
</dbReference>
<feature type="domain" description="Coenzyme PQQ synthesis protein F-like C-terminal lobe" evidence="10">
    <location>
        <begin position="795"/>
        <end position="893"/>
    </location>
</feature>
<dbReference type="Pfam" id="PF05193">
    <property type="entry name" value="Peptidase_M16_C"/>
    <property type="match status" value="1"/>
</dbReference>
<keyword evidence="2" id="KW-0645">Protease</keyword>
<evidence type="ECO:0000256" key="1">
    <source>
        <dbReference type="ARBA" id="ARBA00007261"/>
    </source>
</evidence>
<keyword evidence="4" id="KW-0378">Hydrolase</keyword>